<feature type="domain" description="DAGKc" evidence="5">
    <location>
        <begin position="1"/>
        <end position="131"/>
    </location>
</feature>
<dbReference type="AlphaFoldDB" id="A0A382LH84"/>
<dbReference type="SUPFAM" id="SSF111331">
    <property type="entry name" value="NAD kinase/diacylglycerol kinase-like"/>
    <property type="match status" value="1"/>
</dbReference>
<dbReference type="Gene3D" id="2.60.200.40">
    <property type="match status" value="1"/>
</dbReference>
<feature type="non-terminal residue" evidence="6">
    <location>
        <position position="211"/>
    </location>
</feature>
<evidence type="ECO:0000256" key="2">
    <source>
        <dbReference type="ARBA" id="ARBA00022741"/>
    </source>
</evidence>
<dbReference type="InterPro" id="IPR045540">
    <property type="entry name" value="YegS/DAGK_C"/>
</dbReference>
<dbReference type="InterPro" id="IPR017438">
    <property type="entry name" value="ATP-NAD_kinase_N"/>
</dbReference>
<dbReference type="EMBL" id="UINC01087084">
    <property type="protein sequence ID" value="SVC36138.1"/>
    <property type="molecule type" value="Genomic_DNA"/>
</dbReference>
<dbReference type="GO" id="GO:0005524">
    <property type="term" value="F:ATP binding"/>
    <property type="evidence" value="ECO:0007669"/>
    <property type="project" value="UniProtKB-KW"/>
</dbReference>
<dbReference type="GO" id="GO:0006665">
    <property type="term" value="P:sphingolipid metabolic process"/>
    <property type="evidence" value="ECO:0007669"/>
    <property type="project" value="TreeGrafter"/>
</dbReference>
<dbReference type="Gene3D" id="3.40.50.10330">
    <property type="entry name" value="Probable inorganic polyphosphate/atp-NAD kinase, domain 1"/>
    <property type="match status" value="1"/>
</dbReference>
<dbReference type="GO" id="GO:0016020">
    <property type="term" value="C:membrane"/>
    <property type="evidence" value="ECO:0007669"/>
    <property type="project" value="GOC"/>
</dbReference>
<dbReference type="InterPro" id="IPR016064">
    <property type="entry name" value="NAD/diacylglycerol_kinase_sf"/>
</dbReference>
<keyword evidence="3" id="KW-0418">Kinase</keyword>
<reference evidence="6" key="1">
    <citation type="submission" date="2018-05" db="EMBL/GenBank/DDBJ databases">
        <authorList>
            <person name="Lanie J.A."/>
            <person name="Ng W.-L."/>
            <person name="Kazmierczak K.M."/>
            <person name="Andrzejewski T.M."/>
            <person name="Davidsen T.M."/>
            <person name="Wayne K.J."/>
            <person name="Tettelin H."/>
            <person name="Glass J.I."/>
            <person name="Rusch D."/>
            <person name="Podicherti R."/>
            <person name="Tsui H.-C.T."/>
            <person name="Winkler M.E."/>
        </authorList>
    </citation>
    <scope>NUCLEOTIDE SEQUENCE</scope>
</reference>
<evidence type="ECO:0000259" key="5">
    <source>
        <dbReference type="PROSITE" id="PS50146"/>
    </source>
</evidence>
<keyword evidence="1" id="KW-0808">Transferase</keyword>
<sequence length="211" mass="22842">MKFILAVNPTSGKKHSATILDMVQPIFDSSGAELSIIKTLYPGHAIELGKSLDFNNYDGFLVLGGDGTFHEVVNGMLKRQDGLTLPIGLIPGGSGNSVLHDLDLLDPISATKAIVSGNTRFMDVARTEMDHIVTYAINLIGWGLVTDVGKRAEALRWLGPNRYTVSSIIEILLKKSRRATLVIDGKTFVDDFTFVVACNSIHIGKGMKMAP</sequence>
<dbReference type="PANTHER" id="PTHR12358">
    <property type="entry name" value="SPHINGOSINE KINASE"/>
    <property type="match status" value="1"/>
</dbReference>
<dbReference type="InterPro" id="IPR001206">
    <property type="entry name" value="Diacylglycerol_kinase_cat_dom"/>
</dbReference>
<dbReference type="Pfam" id="PF00781">
    <property type="entry name" value="DAGK_cat"/>
    <property type="match status" value="1"/>
</dbReference>
<evidence type="ECO:0000256" key="4">
    <source>
        <dbReference type="ARBA" id="ARBA00022840"/>
    </source>
</evidence>
<evidence type="ECO:0000313" key="6">
    <source>
        <dbReference type="EMBL" id="SVC36138.1"/>
    </source>
</evidence>
<dbReference type="PANTHER" id="PTHR12358:SF54">
    <property type="entry name" value="SPHINGOSINE KINASE RELATED PROTEIN"/>
    <property type="match status" value="1"/>
</dbReference>
<dbReference type="InterPro" id="IPR050187">
    <property type="entry name" value="Lipid_Phosphate_FormReg"/>
</dbReference>
<accession>A0A382LH84</accession>
<dbReference type="GO" id="GO:0001727">
    <property type="term" value="F:lipid kinase activity"/>
    <property type="evidence" value="ECO:0007669"/>
    <property type="project" value="TreeGrafter"/>
</dbReference>
<keyword evidence="2" id="KW-0547">Nucleotide-binding</keyword>
<organism evidence="6">
    <name type="scientific">marine metagenome</name>
    <dbReference type="NCBI Taxonomy" id="408172"/>
    <lineage>
        <taxon>unclassified sequences</taxon>
        <taxon>metagenomes</taxon>
        <taxon>ecological metagenomes</taxon>
    </lineage>
</organism>
<keyword evidence="4" id="KW-0067">ATP-binding</keyword>
<proteinExistence type="predicted"/>
<evidence type="ECO:0000256" key="1">
    <source>
        <dbReference type="ARBA" id="ARBA00022679"/>
    </source>
</evidence>
<name>A0A382LH84_9ZZZZ</name>
<dbReference type="PROSITE" id="PS50146">
    <property type="entry name" value="DAGK"/>
    <property type="match status" value="1"/>
</dbReference>
<evidence type="ECO:0000256" key="3">
    <source>
        <dbReference type="ARBA" id="ARBA00022777"/>
    </source>
</evidence>
<dbReference type="Pfam" id="PF19279">
    <property type="entry name" value="YegS_C"/>
    <property type="match status" value="1"/>
</dbReference>
<gene>
    <name evidence="6" type="ORF">METZ01_LOCUS288992</name>
</gene>
<protein>
    <recommendedName>
        <fullName evidence="5">DAGKc domain-containing protein</fullName>
    </recommendedName>
</protein>
<dbReference type="SMART" id="SM00046">
    <property type="entry name" value="DAGKc"/>
    <property type="match status" value="1"/>
</dbReference>